<reference evidence="4" key="2">
    <citation type="submission" date="2021-08" db="EMBL/GenBank/DDBJ databases">
        <authorList>
            <person name="Eriksson T."/>
        </authorList>
    </citation>
    <scope>NUCLEOTIDE SEQUENCE</scope>
    <source>
        <strain evidence="4">Stoneville</strain>
        <tissue evidence="4">Whole head</tissue>
    </source>
</reference>
<dbReference type="CDD" id="cd09274">
    <property type="entry name" value="RNase_HI_RT_Ty3"/>
    <property type="match status" value="1"/>
</dbReference>
<dbReference type="Gene3D" id="3.30.420.10">
    <property type="entry name" value="Ribonuclease H-like superfamily/Ribonuclease H"/>
    <property type="match status" value="1"/>
</dbReference>
<dbReference type="Gene3D" id="3.10.10.10">
    <property type="entry name" value="HIV Type 1 Reverse Transcriptase, subunit A, domain 1"/>
    <property type="match status" value="1"/>
</dbReference>
<keyword evidence="5" id="KW-1185">Reference proteome</keyword>
<dbReference type="EMBL" id="JABDTM020022111">
    <property type="protein sequence ID" value="KAH0816082.1"/>
    <property type="molecule type" value="Genomic_DNA"/>
</dbReference>
<gene>
    <name evidence="4" type="ORF">GEV33_006709</name>
</gene>
<dbReference type="InterPro" id="IPR041577">
    <property type="entry name" value="RT_RNaseH_2"/>
</dbReference>
<evidence type="ECO:0008006" key="6">
    <source>
        <dbReference type="Google" id="ProtNLM"/>
    </source>
</evidence>
<accession>A0A8J6LD01</accession>
<dbReference type="InterPro" id="IPR043502">
    <property type="entry name" value="DNA/RNA_pol_sf"/>
</dbReference>
<dbReference type="PROSITE" id="PS50878">
    <property type="entry name" value="RT_POL"/>
    <property type="match status" value="1"/>
</dbReference>
<feature type="domain" description="Reverse transcriptase" evidence="2">
    <location>
        <begin position="119"/>
        <end position="299"/>
    </location>
</feature>
<keyword evidence="1" id="KW-0511">Multifunctional enzyme</keyword>
<dbReference type="AlphaFoldDB" id="A0A8J6LD01"/>
<dbReference type="InterPro" id="IPR050951">
    <property type="entry name" value="Retrovirus_Pol_polyprotein"/>
</dbReference>
<dbReference type="PANTHER" id="PTHR37984:SF5">
    <property type="entry name" value="PROTEIN NYNRIN-LIKE"/>
    <property type="match status" value="1"/>
</dbReference>
<evidence type="ECO:0000259" key="2">
    <source>
        <dbReference type="PROSITE" id="PS50878"/>
    </source>
</evidence>
<protein>
    <recommendedName>
        <fullName evidence="6">Retrovirus-related Pol polyprotein from transposon 17.6</fullName>
    </recommendedName>
</protein>
<dbReference type="GO" id="GO:0071897">
    <property type="term" value="P:DNA biosynthetic process"/>
    <property type="evidence" value="ECO:0007669"/>
    <property type="project" value="UniProtKB-ARBA"/>
</dbReference>
<dbReference type="Proteomes" id="UP000719412">
    <property type="component" value="Unassembled WGS sequence"/>
</dbReference>
<dbReference type="Pfam" id="PF17919">
    <property type="entry name" value="RT_RNaseH_2"/>
    <property type="match status" value="1"/>
</dbReference>
<dbReference type="Pfam" id="PF00078">
    <property type="entry name" value="RVT_1"/>
    <property type="match status" value="1"/>
</dbReference>
<dbReference type="InterPro" id="IPR012337">
    <property type="entry name" value="RNaseH-like_sf"/>
</dbReference>
<dbReference type="GO" id="GO:0003824">
    <property type="term" value="F:catalytic activity"/>
    <property type="evidence" value="ECO:0007669"/>
    <property type="project" value="UniProtKB-KW"/>
</dbReference>
<dbReference type="Gene3D" id="3.30.70.270">
    <property type="match status" value="2"/>
</dbReference>
<dbReference type="InterPro" id="IPR043128">
    <property type="entry name" value="Rev_trsase/Diguanyl_cyclase"/>
</dbReference>
<dbReference type="SUPFAM" id="SSF53098">
    <property type="entry name" value="Ribonuclease H-like"/>
    <property type="match status" value="1"/>
</dbReference>
<evidence type="ECO:0000259" key="3">
    <source>
        <dbReference type="PROSITE" id="PS50994"/>
    </source>
</evidence>
<dbReference type="InterPro" id="IPR000477">
    <property type="entry name" value="RT_dom"/>
</dbReference>
<proteinExistence type="predicted"/>
<evidence type="ECO:0000313" key="5">
    <source>
        <dbReference type="Proteomes" id="UP000719412"/>
    </source>
</evidence>
<dbReference type="SUPFAM" id="SSF56672">
    <property type="entry name" value="DNA/RNA polymerases"/>
    <property type="match status" value="1"/>
</dbReference>
<sequence>MNSEGVMVTEDVTEMKETNLLNNEKKVQERIAAEDENTTIEDDELSILQINLEEIPDVGENIYLQQVSELIENYKPKYTQNTKISTKIILEDETPIYQSPRRLSIPEKKEVEEQIREWLEKKIIRPSCSDFASPIVLVKKKNGSTRICVDYRKLNKKIVKDRYPLPVIEDQIDKLSTAMMFTILDLRNGFFHVPVAEESIKYTAFVTPSGQYEFLKTPFGLCNSPAIFQRFINEIFKDLMRDEVVIIYMDDLIIPSKNVEEGFVKLHKVIGRAEEFGLEFNWKKCKFLQKRIEYLGHDIEAGKVRPSLTKIAAVQNFPEPTTIKTVQSFLGLTGYFRKFIKDYALIARPLSDILKGKREFKFGPEEKASFEELKRKLSEEPVLKIFDFESATELHTDASQDGFGAILFQKDDEKSELHPVYFWSRKTNDAQRKYHSYELEVLAVIEAIKRFRVYLLGIKFTIVTDCAAFTMTMNKKDLSTRVARRALLLEEFNYSIIHRPGMQMKHCDALSRNPIAMIVQNEFFGKLRKAQERDDQLRAIMKILLHMVEGYLIDKNLLYKEENGQNLLVIPTAERKTGKQEGLLHPIPKGDKPLQVYHADHVGPLDSTKKGYRYLLVIIDGFSKFVWLHPTKTTNAKEVLNKFEDMKQVFGETDRLNGLTELLFLY</sequence>
<comment type="caution">
    <text evidence="4">The sequence shown here is derived from an EMBL/GenBank/DDBJ whole genome shotgun (WGS) entry which is preliminary data.</text>
</comment>
<evidence type="ECO:0000313" key="4">
    <source>
        <dbReference type="EMBL" id="KAH0816082.1"/>
    </source>
</evidence>
<dbReference type="CDD" id="cd01647">
    <property type="entry name" value="RT_LTR"/>
    <property type="match status" value="1"/>
</dbReference>
<name>A0A8J6LD01_TENMO</name>
<dbReference type="GO" id="GO:0042575">
    <property type="term" value="C:DNA polymerase complex"/>
    <property type="evidence" value="ECO:0007669"/>
    <property type="project" value="UniProtKB-ARBA"/>
</dbReference>
<dbReference type="GO" id="GO:0015074">
    <property type="term" value="P:DNA integration"/>
    <property type="evidence" value="ECO:0007669"/>
    <property type="project" value="InterPro"/>
</dbReference>
<evidence type="ECO:0000256" key="1">
    <source>
        <dbReference type="ARBA" id="ARBA00023268"/>
    </source>
</evidence>
<dbReference type="InterPro" id="IPR036397">
    <property type="entry name" value="RNaseH_sf"/>
</dbReference>
<feature type="domain" description="Integrase catalytic" evidence="3">
    <location>
        <begin position="589"/>
        <end position="666"/>
    </location>
</feature>
<dbReference type="FunFam" id="3.30.70.270:FF:000026">
    <property type="entry name" value="Transposon Ty3-G Gag-Pol polyprotein"/>
    <property type="match status" value="1"/>
</dbReference>
<dbReference type="GO" id="GO:0003676">
    <property type="term" value="F:nucleic acid binding"/>
    <property type="evidence" value="ECO:0007669"/>
    <property type="project" value="InterPro"/>
</dbReference>
<dbReference type="InterPro" id="IPR001584">
    <property type="entry name" value="Integrase_cat-core"/>
</dbReference>
<dbReference type="PROSITE" id="PS50994">
    <property type="entry name" value="INTEGRASE"/>
    <property type="match status" value="1"/>
</dbReference>
<organism evidence="4 5">
    <name type="scientific">Tenebrio molitor</name>
    <name type="common">Yellow mealworm beetle</name>
    <dbReference type="NCBI Taxonomy" id="7067"/>
    <lineage>
        <taxon>Eukaryota</taxon>
        <taxon>Metazoa</taxon>
        <taxon>Ecdysozoa</taxon>
        <taxon>Arthropoda</taxon>
        <taxon>Hexapoda</taxon>
        <taxon>Insecta</taxon>
        <taxon>Pterygota</taxon>
        <taxon>Neoptera</taxon>
        <taxon>Endopterygota</taxon>
        <taxon>Coleoptera</taxon>
        <taxon>Polyphaga</taxon>
        <taxon>Cucujiformia</taxon>
        <taxon>Tenebrionidae</taxon>
        <taxon>Tenebrio</taxon>
    </lineage>
</organism>
<reference evidence="4" key="1">
    <citation type="journal article" date="2020" name="J Insects Food Feed">
        <title>The yellow mealworm (Tenebrio molitor) genome: a resource for the emerging insects as food and feed industry.</title>
        <authorList>
            <person name="Eriksson T."/>
            <person name="Andere A."/>
            <person name="Kelstrup H."/>
            <person name="Emery V."/>
            <person name="Picard C."/>
        </authorList>
    </citation>
    <scope>NUCLEOTIDE SEQUENCE</scope>
    <source>
        <strain evidence="4">Stoneville</strain>
        <tissue evidence="4">Whole head</tissue>
    </source>
</reference>
<dbReference type="PANTHER" id="PTHR37984">
    <property type="entry name" value="PROTEIN CBG26694"/>
    <property type="match status" value="1"/>
</dbReference>